<dbReference type="RefSeq" id="WP_188711602.1">
    <property type="nucleotide sequence ID" value="NZ_BMHO01000001.1"/>
</dbReference>
<feature type="transmembrane region" description="Helical" evidence="1">
    <location>
        <begin position="111"/>
        <end position="135"/>
    </location>
</feature>
<feature type="transmembrane region" description="Helical" evidence="1">
    <location>
        <begin position="223"/>
        <end position="242"/>
    </location>
</feature>
<organism evidence="2 3">
    <name type="scientific">Microbacterium faecale</name>
    <dbReference type="NCBI Taxonomy" id="1804630"/>
    <lineage>
        <taxon>Bacteria</taxon>
        <taxon>Bacillati</taxon>
        <taxon>Actinomycetota</taxon>
        <taxon>Actinomycetes</taxon>
        <taxon>Micrococcales</taxon>
        <taxon>Microbacteriaceae</taxon>
        <taxon>Microbacterium</taxon>
    </lineage>
</organism>
<accession>A0A916Y9A1</accession>
<dbReference type="EMBL" id="BMHO01000001">
    <property type="protein sequence ID" value="GGD35098.1"/>
    <property type="molecule type" value="Genomic_DNA"/>
</dbReference>
<name>A0A916Y9A1_9MICO</name>
<feature type="transmembrane region" description="Helical" evidence="1">
    <location>
        <begin position="85"/>
        <end position="105"/>
    </location>
</feature>
<dbReference type="Proteomes" id="UP000633205">
    <property type="component" value="Unassembled WGS sequence"/>
</dbReference>
<keyword evidence="1" id="KW-0812">Transmembrane</keyword>
<protein>
    <recommendedName>
        <fullName evidence="4">DUF1700 domain-containing protein</fullName>
    </recommendedName>
</protein>
<reference evidence="2" key="1">
    <citation type="journal article" date="2014" name="Int. J. Syst. Evol. Microbiol.">
        <title>Complete genome sequence of Corynebacterium casei LMG S-19264T (=DSM 44701T), isolated from a smear-ripened cheese.</title>
        <authorList>
            <consortium name="US DOE Joint Genome Institute (JGI-PGF)"/>
            <person name="Walter F."/>
            <person name="Albersmeier A."/>
            <person name="Kalinowski J."/>
            <person name="Ruckert C."/>
        </authorList>
    </citation>
    <scope>NUCLEOTIDE SEQUENCE</scope>
    <source>
        <strain evidence="2">CGMCC 1.15152</strain>
    </source>
</reference>
<dbReference type="Pfam" id="PF22564">
    <property type="entry name" value="HAAS"/>
    <property type="match status" value="1"/>
</dbReference>
<feature type="transmembrane region" description="Helical" evidence="1">
    <location>
        <begin position="271"/>
        <end position="292"/>
    </location>
</feature>
<reference evidence="2" key="2">
    <citation type="submission" date="2020-09" db="EMBL/GenBank/DDBJ databases">
        <authorList>
            <person name="Sun Q."/>
            <person name="Zhou Y."/>
        </authorList>
    </citation>
    <scope>NUCLEOTIDE SEQUENCE</scope>
    <source>
        <strain evidence="2">CGMCC 1.15152</strain>
    </source>
</reference>
<gene>
    <name evidence="2" type="ORF">GCM10010915_14400</name>
</gene>
<keyword evidence="1" id="KW-1133">Transmembrane helix</keyword>
<evidence type="ECO:0000313" key="3">
    <source>
        <dbReference type="Proteomes" id="UP000633205"/>
    </source>
</evidence>
<evidence type="ECO:0008006" key="4">
    <source>
        <dbReference type="Google" id="ProtNLM"/>
    </source>
</evidence>
<feature type="transmembrane region" description="Helical" evidence="1">
    <location>
        <begin position="142"/>
        <end position="160"/>
    </location>
</feature>
<keyword evidence="1" id="KW-0472">Membrane</keyword>
<feature type="transmembrane region" description="Helical" evidence="1">
    <location>
        <begin position="247"/>
        <end position="265"/>
    </location>
</feature>
<keyword evidence="3" id="KW-1185">Reference proteome</keyword>
<proteinExistence type="predicted"/>
<feature type="transmembrane region" description="Helical" evidence="1">
    <location>
        <begin position="166"/>
        <end position="185"/>
    </location>
</feature>
<dbReference type="AlphaFoldDB" id="A0A916Y9A1"/>
<evidence type="ECO:0000256" key="1">
    <source>
        <dbReference type="SAM" id="Phobius"/>
    </source>
</evidence>
<sequence length="295" mass="30456">MNAIQDRAANRFLTQLDRELGILPAAQRHGIGEDVESHILDALERGRDIDAILAGLGTPREVARQYADQLGVDQGARPDDRATRWLAIATVAVGALSAALMPFIADGELGRGAVALGVEVLLFALPILLGALPLVVLRPWGYLAAVVAAIVTTGFVAVGLGWQGNLIMFMPLMFVTWAAVIVPPVARRGASGARITLRILGGCLVAFPGLFGVAGGIGGTVDLTVAVVIIGIVTLAAGALFACGVRAGYVIVALGGVVVLVTSLFDPGLLFLVFWSTGGLWIALGVGALAGARRR</sequence>
<evidence type="ECO:0000313" key="2">
    <source>
        <dbReference type="EMBL" id="GGD35098.1"/>
    </source>
</evidence>
<feature type="transmembrane region" description="Helical" evidence="1">
    <location>
        <begin position="197"/>
        <end position="217"/>
    </location>
</feature>
<comment type="caution">
    <text evidence="2">The sequence shown here is derived from an EMBL/GenBank/DDBJ whole genome shotgun (WGS) entry which is preliminary data.</text>
</comment>